<evidence type="ECO:0000313" key="2">
    <source>
        <dbReference type="EMBL" id="MEZ7514626.1"/>
    </source>
</evidence>
<dbReference type="Proteomes" id="UP001568894">
    <property type="component" value="Unassembled WGS sequence"/>
</dbReference>
<comment type="caution">
    <text evidence="2">The sequence shown here is derived from an EMBL/GenBank/DDBJ whole genome shotgun (WGS) entry which is preliminary data.</text>
</comment>
<dbReference type="SUPFAM" id="SSF52317">
    <property type="entry name" value="Class I glutamine amidotransferase-like"/>
    <property type="match status" value="1"/>
</dbReference>
<feature type="transmembrane region" description="Helical" evidence="1">
    <location>
        <begin position="36"/>
        <end position="54"/>
    </location>
</feature>
<feature type="transmembrane region" description="Helical" evidence="1">
    <location>
        <begin position="651"/>
        <end position="668"/>
    </location>
</feature>
<dbReference type="PANTHER" id="PTHR37947:SF1">
    <property type="entry name" value="BLL2462 PROTEIN"/>
    <property type="match status" value="1"/>
</dbReference>
<keyword evidence="1" id="KW-0472">Membrane</keyword>
<reference evidence="2 3" key="1">
    <citation type="submission" date="2023-05" db="EMBL/GenBank/DDBJ databases">
        <title>Adaptations of aquatic viruses from atmosphere-close ecosystems of the Central Arctic Ocean.</title>
        <authorList>
            <person name="Rahlff J."/>
            <person name="Holmfeldt K."/>
        </authorList>
    </citation>
    <scope>NUCLEOTIDE SEQUENCE [LARGE SCALE GENOMIC DNA]</scope>
    <source>
        <strain evidence="2 3">Arc14</strain>
    </source>
</reference>
<dbReference type="InterPro" id="IPR029062">
    <property type="entry name" value="Class_I_gatase-like"/>
</dbReference>
<keyword evidence="1" id="KW-1133">Transmembrane helix</keyword>
<evidence type="ECO:0008006" key="4">
    <source>
        <dbReference type="Google" id="ProtNLM"/>
    </source>
</evidence>
<keyword evidence="3" id="KW-1185">Reference proteome</keyword>
<dbReference type="RefSeq" id="WP_371568598.1">
    <property type="nucleotide sequence ID" value="NZ_JASMRN010000003.1"/>
</dbReference>
<sequence length="675" mass="77008">MTISTILLMIVSIVSAGLLSFLIYYKEVKNKSKLHLFLAFLRFLSLLFIFILLINPKISSTIISNDKPVLAIAVDNSSSINQLKATHQVNQVYQKLISNKELKDKFAIQSYQFDTNLKVSDTFNFAGKQSNIGIVAKDLQNINRNLKFPTVLISDGNQTTGTDYEFAFNALNKVFPVIMGDTTRVFDLKVNQVNANKYAYLKNKFPVEVFLQYSGTKNSSASFTIYDGKKEVYKQSVAFTPTNNTAIITTNLTASRLGTVVYRAQVTSANKEVNLHNNSQRFAVEVIDQKSSVAIISTMNHPDLGALKHAIESNEQREVVVLNPKNKIDLSKYKVLIYYQPNVSFREVFHSNKITGLNSFIITGTKTDFKFLNEVQKDLDFKMSNQLEDYQASFNKEFTYFSTEDIGFENFPPLENNYGKVSPVSSVSILLWSKIRGMQTTAPLLAFSDNNKQRTAYFLGENSWKWRMQNHLNTDSYMQYDLFIDKIIQFLSSNNSKKSLVVNFENSYNSSGAITIDAQYFDKNYEFDQNALLTISLLNLETKKTRNYDFLKSDNDFKVSLDGLEGGKYQFTITEKKSRASFTNTFEVLDFDIEKQAVNPDSKKLNRLAVATEGAAFYPDQVDQLVQALVRDESYKTIQKERVDKVSLIDWYWLLLLVGITLSLEWLVRKYNGLL</sequence>
<dbReference type="EMBL" id="JASMRN010000003">
    <property type="protein sequence ID" value="MEZ7514626.1"/>
    <property type="molecule type" value="Genomic_DNA"/>
</dbReference>
<keyword evidence="1" id="KW-0812">Transmembrane</keyword>
<evidence type="ECO:0000313" key="3">
    <source>
        <dbReference type="Proteomes" id="UP001568894"/>
    </source>
</evidence>
<protein>
    <recommendedName>
        <fullName evidence="4">VWA domain-containing protein</fullName>
    </recommendedName>
</protein>
<name>A0ABV4KBG0_9FLAO</name>
<feature type="transmembrane region" description="Helical" evidence="1">
    <location>
        <begin position="6"/>
        <end position="24"/>
    </location>
</feature>
<evidence type="ECO:0000256" key="1">
    <source>
        <dbReference type="SAM" id="Phobius"/>
    </source>
</evidence>
<gene>
    <name evidence="2" type="ORF">QO192_04930</name>
</gene>
<dbReference type="PANTHER" id="PTHR37947">
    <property type="entry name" value="BLL2462 PROTEIN"/>
    <property type="match status" value="1"/>
</dbReference>
<organism evidence="2 3">
    <name type="scientific">Flavobacterium frigidarium</name>
    <dbReference type="NCBI Taxonomy" id="99286"/>
    <lineage>
        <taxon>Bacteria</taxon>
        <taxon>Pseudomonadati</taxon>
        <taxon>Bacteroidota</taxon>
        <taxon>Flavobacteriia</taxon>
        <taxon>Flavobacteriales</taxon>
        <taxon>Flavobacteriaceae</taxon>
        <taxon>Flavobacterium</taxon>
    </lineage>
</organism>
<accession>A0ABV4KBG0</accession>
<proteinExistence type="predicted"/>